<dbReference type="EMBL" id="JAUEPT010000008">
    <property type="protein sequence ID" value="KAK0449369.1"/>
    <property type="molecule type" value="Genomic_DNA"/>
</dbReference>
<protein>
    <submittedName>
        <fullName evidence="1">Uncharacterized protein</fullName>
    </submittedName>
</protein>
<keyword evidence="2" id="KW-1185">Reference proteome</keyword>
<dbReference type="Proteomes" id="UP001175226">
    <property type="component" value="Unassembled WGS sequence"/>
</dbReference>
<evidence type="ECO:0000313" key="1">
    <source>
        <dbReference type="EMBL" id="KAK0449369.1"/>
    </source>
</evidence>
<proteinExistence type="predicted"/>
<dbReference type="AlphaFoldDB" id="A0AA39JV62"/>
<accession>A0AA39JV62</accession>
<name>A0AA39JV62_9AGAR</name>
<comment type="caution">
    <text evidence="1">The sequence shown here is derived from an EMBL/GenBank/DDBJ whole genome shotgun (WGS) entry which is preliminary data.</text>
</comment>
<reference evidence="1" key="1">
    <citation type="submission" date="2023-06" db="EMBL/GenBank/DDBJ databases">
        <authorList>
            <consortium name="Lawrence Berkeley National Laboratory"/>
            <person name="Ahrendt S."/>
            <person name="Sahu N."/>
            <person name="Indic B."/>
            <person name="Wong-Bajracharya J."/>
            <person name="Merenyi Z."/>
            <person name="Ke H.-M."/>
            <person name="Monk M."/>
            <person name="Kocsube S."/>
            <person name="Drula E."/>
            <person name="Lipzen A."/>
            <person name="Balint B."/>
            <person name="Henrissat B."/>
            <person name="Andreopoulos B."/>
            <person name="Martin F.M."/>
            <person name="Harder C.B."/>
            <person name="Rigling D."/>
            <person name="Ford K.L."/>
            <person name="Foster G.D."/>
            <person name="Pangilinan J."/>
            <person name="Papanicolaou A."/>
            <person name="Barry K."/>
            <person name="LaButti K."/>
            <person name="Viragh M."/>
            <person name="Koriabine M."/>
            <person name="Yan M."/>
            <person name="Riley R."/>
            <person name="Champramary S."/>
            <person name="Plett K.L."/>
            <person name="Tsai I.J."/>
            <person name="Slot J."/>
            <person name="Sipos G."/>
            <person name="Plett J."/>
            <person name="Nagy L.G."/>
            <person name="Grigoriev I.V."/>
        </authorList>
    </citation>
    <scope>NUCLEOTIDE SEQUENCE</scope>
    <source>
        <strain evidence="1">FPL87.14</strain>
    </source>
</reference>
<evidence type="ECO:0000313" key="2">
    <source>
        <dbReference type="Proteomes" id="UP001175226"/>
    </source>
</evidence>
<sequence length="204" mass="22756">MHPEHMSLHDLQKHILNALDGKIMEKTWCKDSGMVYWRGREKNLVTVKHQQLWGYGGCEENVVHVVLLRECTMDILNTCALCHPHPHQQILTHLLPFGGVRLVTSTVIAATAGTDEHKAAPESQDGILVTTSIVVSISHQCNGNCWCDNPQDLTLNSAALAVALRIPFIDMECLKCGEGMEGDFMMPPITAWWVLVEPPQKDIQ</sequence>
<organism evidence="1 2">
    <name type="scientific">Armillaria borealis</name>
    <dbReference type="NCBI Taxonomy" id="47425"/>
    <lineage>
        <taxon>Eukaryota</taxon>
        <taxon>Fungi</taxon>
        <taxon>Dikarya</taxon>
        <taxon>Basidiomycota</taxon>
        <taxon>Agaricomycotina</taxon>
        <taxon>Agaricomycetes</taxon>
        <taxon>Agaricomycetidae</taxon>
        <taxon>Agaricales</taxon>
        <taxon>Marasmiineae</taxon>
        <taxon>Physalacriaceae</taxon>
        <taxon>Armillaria</taxon>
    </lineage>
</organism>
<gene>
    <name evidence="1" type="ORF">EV421DRAFT_1732639</name>
</gene>